<dbReference type="PROSITE" id="PS51318">
    <property type="entry name" value="TAT"/>
    <property type="match status" value="1"/>
</dbReference>
<reference evidence="1 2" key="1">
    <citation type="journal article" date="2012" name="J. Bacteriol.">
        <title>Genome Sequence of Blastococcus saxobsidens DD2, a Stone-Inhabiting Bacterium.</title>
        <authorList>
            <person name="Chouaia B."/>
            <person name="Crotti E."/>
            <person name="Brusetti L."/>
            <person name="Daffonchio D."/>
            <person name="Essoussi I."/>
            <person name="Nouioui I."/>
            <person name="Sbissi I."/>
            <person name="Ghodhbane-Gtari F."/>
            <person name="Gtari M."/>
            <person name="Vacherie B."/>
            <person name="Barbe V."/>
            <person name="Medigue C."/>
            <person name="Gury J."/>
            <person name="Pujic P."/>
            <person name="Normand P."/>
        </authorList>
    </citation>
    <scope>NUCLEOTIDE SEQUENCE [LARGE SCALE GENOMIC DNA]</scope>
    <source>
        <strain evidence="1 2">DD2</strain>
    </source>
</reference>
<organism evidence="1 2">
    <name type="scientific">Blastococcus saxobsidens (strain DD2)</name>
    <dbReference type="NCBI Taxonomy" id="1146883"/>
    <lineage>
        <taxon>Bacteria</taxon>
        <taxon>Bacillati</taxon>
        <taxon>Actinomycetota</taxon>
        <taxon>Actinomycetes</taxon>
        <taxon>Geodermatophilales</taxon>
        <taxon>Geodermatophilaceae</taxon>
        <taxon>Blastococcus</taxon>
    </lineage>
</organism>
<dbReference type="STRING" id="1146883.BLASA_3358"/>
<evidence type="ECO:0000313" key="1">
    <source>
        <dbReference type="EMBL" id="CCG04226.1"/>
    </source>
</evidence>
<evidence type="ECO:0000313" key="2">
    <source>
        <dbReference type="Proteomes" id="UP000007517"/>
    </source>
</evidence>
<dbReference type="EMBL" id="FO117623">
    <property type="protein sequence ID" value="CCG04226.1"/>
    <property type="molecule type" value="Genomic_DNA"/>
</dbReference>
<reference evidence="2" key="2">
    <citation type="submission" date="2012-02" db="EMBL/GenBank/DDBJ databases">
        <title>Complete genome sequence of Blastococcus saxobsidens strain DD2.</title>
        <authorList>
            <person name="Genoscope."/>
        </authorList>
    </citation>
    <scope>NUCLEOTIDE SEQUENCE [LARGE SCALE GENOMIC DNA]</scope>
    <source>
        <strain evidence="2">DD2</strain>
    </source>
</reference>
<name>H6RS32_BLASD</name>
<dbReference type="InterPro" id="IPR006311">
    <property type="entry name" value="TAT_signal"/>
</dbReference>
<dbReference type="RefSeq" id="WP_014377105.1">
    <property type="nucleotide sequence ID" value="NC_016943.1"/>
</dbReference>
<keyword evidence="2" id="KW-1185">Reference proteome</keyword>
<dbReference type="Proteomes" id="UP000007517">
    <property type="component" value="Chromosome"/>
</dbReference>
<accession>H6RS32</accession>
<protein>
    <submittedName>
        <fullName evidence="1">Uncharacterized protein</fullName>
    </submittedName>
</protein>
<dbReference type="HOGENOM" id="CLU_2858787_0_0_11"/>
<gene>
    <name evidence="1" type="ordered locus">BLASA_3358</name>
</gene>
<dbReference type="AlphaFoldDB" id="H6RS32"/>
<dbReference type="KEGG" id="bsd:BLASA_3358"/>
<sequence>MSSALGHGRRRAARWVSVAGLAAGLLLLARPAAVAAVVDPGFPRDWLWLARVLAGRSVAGVRRR</sequence>
<proteinExistence type="predicted"/>